<dbReference type="OrthoDB" id="3694709at2"/>
<dbReference type="GO" id="GO:0005975">
    <property type="term" value="P:carbohydrate metabolic process"/>
    <property type="evidence" value="ECO:0007669"/>
    <property type="project" value="UniProtKB-ARBA"/>
</dbReference>
<evidence type="ECO:0000313" key="1">
    <source>
        <dbReference type="EMBL" id="SDP55042.1"/>
    </source>
</evidence>
<dbReference type="RefSeq" id="WP_091380845.1">
    <property type="nucleotide sequence ID" value="NZ_FNDV01000010.1"/>
</dbReference>
<dbReference type="Gene3D" id="2.60.40.10">
    <property type="entry name" value="Immunoglobulins"/>
    <property type="match status" value="1"/>
</dbReference>
<dbReference type="STRING" id="504798.SAMN05421871_11069"/>
<dbReference type="AlphaFoldDB" id="A0A1H0TLV3"/>
<reference evidence="2" key="1">
    <citation type="submission" date="2016-10" db="EMBL/GenBank/DDBJ databases">
        <authorList>
            <person name="Varghese N."/>
            <person name="Submissions S."/>
        </authorList>
    </citation>
    <scope>NUCLEOTIDE SEQUENCE [LARGE SCALE GENOMIC DNA]</scope>
    <source>
        <strain evidence="2">IBRC-M 10655</strain>
    </source>
</reference>
<dbReference type="Proteomes" id="UP000199651">
    <property type="component" value="Unassembled WGS sequence"/>
</dbReference>
<sequence length="214" mass="21884">MSIFPTHVTRGDFTVSVDSLSVKVDAHDSATVVIGTTPGSRPQTLTMAALGLPDGVSATFSPPLLAAGGSTRLTVACGSWTPGGIHPVTVTATNIDGELASCFFSLTITAPEREPGGARVWLTPATETAQAGFAAQTRVTVTGGGAVRLAVRDAPAGSRVTFSPTVVYEGGRAVVWIFTAPDTPPGRYPITISATNARGQSGTAIFTLDVATWP</sequence>
<dbReference type="EMBL" id="FNJB01000010">
    <property type="protein sequence ID" value="SDP55042.1"/>
    <property type="molecule type" value="Genomic_DNA"/>
</dbReference>
<accession>A0A1H0TLV3</accession>
<name>A0A1H0TLV3_9PSEU</name>
<gene>
    <name evidence="1" type="ORF">SAMN05192558_11069</name>
</gene>
<evidence type="ECO:0000313" key="2">
    <source>
        <dbReference type="Proteomes" id="UP000199651"/>
    </source>
</evidence>
<dbReference type="InterPro" id="IPR013783">
    <property type="entry name" value="Ig-like_fold"/>
</dbReference>
<organism evidence="1 2">
    <name type="scientific">Actinokineospora alba</name>
    <dbReference type="NCBI Taxonomy" id="504798"/>
    <lineage>
        <taxon>Bacteria</taxon>
        <taxon>Bacillati</taxon>
        <taxon>Actinomycetota</taxon>
        <taxon>Actinomycetes</taxon>
        <taxon>Pseudonocardiales</taxon>
        <taxon>Pseudonocardiaceae</taxon>
        <taxon>Actinokineospora</taxon>
    </lineage>
</organism>
<keyword evidence="2" id="KW-1185">Reference proteome</keyword>
<proteinExistence type="predicted"/>
<protein>
    <submittedName>
        <fullName evidence="1">Uncharacterized protein</fullName>
    </submittedName>
</protein>